<dbReference type="Proteomes" id="UP000838756">
    <property type="component" value="Unassembled WGS sequence"/>
</dbReference>
<dbReference type="AlphaFoldDB" id="A0A8S4QST7"/>
<reference evidence="2" key="1">
    <citation type="submission" date="2022-03" db="EMBL/GenBank/DDBJ databases">
        <authorList>
            <person name="Lindestad O."/>
        </authorList>
    </citation>
    <scope>NUCLEOTIDE SEQUENCE</scope>
</reference>
<organism evidence="2 3">
    <name type="scientific">Pararge aegeria aegeria</name>
    <dbReference type="NCBI Taxonomy" id="348720"/>
    <lineage>
        <taxon>Eukaryota</taxon>
        <taxon>Metazoa</taxon>
        <taxon>Ecdysozoa</taxon>
        <taxon>Arthropoda</taxon>
        <taxon>Hexapoda</taxon>
        <taxon>Insecta</taxon>
        <taxon>Pterygota</taxon>
        <taxon>Neoptera</taxon>
        <taxon>Endopterygota</taxon>
        <taxon>Lepidoptera</taxon>
        <taxon>Glossata</taxon>
        <taxon>Ditrysia</taxon>
        <taxon>Papilionoidea</taxon>
        <taxon>Nymphalidae</taxon>
        <taxon>Satyrinae</taxon>
        <taxon>Satyrini</taxon>
        <taxon>Parargina</taxon>
        <taxon>Pararge</taxon>
    </lineage>
</organism>
<dbReference type="EMBL" id="CAKXAJ010018955">
    <property type="protein sequence ID" value="CAH2218025.1"/>
    <property type="molecule type" value="Genomic_DNA"/>
</dbReference>
<feature type="compositionally biased region" description="Polar residues" evidence="1">
    <location>
        <begin position="1"/>
        <end position="19"/>
    </location>
</feature>
<evidence type="ECO:0000313" key="2">
    <source>
        <dbReference type="EMBL" id="CAH2218025.1"/>
    </source>
</evidence>
<feature type="region of interest" description="Disordered" evidence="1">
    <location>
        <begin position="1"/>
        <end position="57"/>
    </location>
</feature>
<gene>
    <name evidence="2" type="primary">jg94</name>
    <name evidence="2" type="ORF">PAEG_LOCUS5900</name>
</gene>
<sequence>METVRSSRGNDTLASSGPGSNVDRAHELREASLAMRGGRDLTGSHFAGKAIPDEDASHKRAQTLATIVPKKIVTIDCYNWTLRTKRLHS</sequence>
<keyword evidence="3" id="KW-1185">Reference proteome</keyword>
<comment type="caution">
    <text evidence="2">The sequence shown here is derived from an EMBL/GenBank/DDBJ whole genome shotgun (WGS) entry which is preliminary data.</text>
</comment>
<evidence type="ECO:0000256" key="1">
    <source>
        <dbReference type="SAM" id="MobiDB-lite"/>
    </source>
</evidence>
<evidence type="ECO:0000313" key="3">
    <source>
        <dbReference type="Proteomes" id="UP000838756"/>
    </source>
</evidence>
<protein>
    <submittedName>
        <fullName evidence="2">Jg94 protein</fullName>
    </submittedName>
</protein>
<accession>A0A8S4QST7</accession>
<proteinExistence type="predicted"/>
<name>A0A8S4QST7_9NEOP</name>